<protein>
    <recommendedName>
        <fullName evidence="4">Protein kinase domain-containing protein</fullName>
    </recommendedName>
</protein>
<evidence type="ECO:0000256" key="1">
    <source>
        <dbReference type="ARBA" id="ARBA00008874"/>
    </source>
</evidence>
<dbReference type="InterPro" id="IPR000719">
    <property type="entry name" value="Prot_kinase_dom"/>
</dbReference>
<feature type="compositionally biased region" description="Low complexity" evidence="3">
    <location>
        <begin position="441"/>
        <end position="457"/>
    </location>
</feature>
<dbReference type="EMBL" id="JALJOU010000063">
    <property type="protein sequence ID" value="KAK9826726.1"/>
    <property type="molecule type" value="Genomic_DNA"/>
</dbReference>
<feature type="domain" description="Protein kinase" evidence="4">
    <location>
        <begin position="36"/>
        <end position="303"/>
    </location>
</feature>
<dbReference type="Proteomes" id="UP001445335">
    <property type="component" value="Unassembled WGS sequence"/>
</dbReference>
<dbReference type="GO" id="GO:0004672">
    <property type="term" value="F:protein kinase activity"/>
    <property type="evidence" value="ECO:0007669"/>
    <property type="project" value="InterPro"/>
</dbReference>
<dbReference type="FunFam" id="1.10.510.10:FF:000947">
    <property type="entry name" value="serine/threonine-protein kinase OSR1"/>
    <property type="match status" value="1"/>
</dbReference>
<evidence type="ECO:0000313" key="6">
    <source>
        <dbReference type="Proteomes" id="UP001445335"/>
    </source>
</evidence>
<dbReference type="Pfam" id="PF00069">
    <property type="entry name" value="Pkinase"/>
    <property type="match status" value="1"/>
</dbReference>
<proteinExistence type="inferred from homology"/>
<dbReference type="PROSITE" id="PS50011">
    <property type="entry name" value="PROTEIN_KINASE_DOM"/>
    <property type="match status" value="1"/>
</dbReference>
<feature type="compositionally biased region" description="Pro residues" evidence="3">
    <location>
        <begin position="429"/>
        <end position="439"/>
    </location>
</feature>
<feature type="region of interest" description="Disordered" evidence="3">
    <location>
        <begin position="525"/>
        <end position="612"/>
    </location>
</feature>
<feature type="coiled-coil region" evidence="2">
    <location>
        <begin position="676"/>
        <end position="710"/>
    </location>
</feature>
<evidence type="ECO:0000313" key="5">
    <source>
        <dbReference type="EMBL" id="KAK9826726.1"/>
    </source>
</evidence>
<evidence type="ECO:0000259" key="4">
    <source>
        <dbReference type="PROSITE" id="PS50011"/>
    </source>
</evidence>
<dbReference type="InterPro" id="IPR011009">
    <property type="entry name" value="Kinase-like_dom_sf"/>
</dbReference>
<accession>A0AAW1QZ59</accession>
<evidence type="ECO:0000256" key="2">
    <source>
        <dbReference type="SAM" id="Coils"/>
    </source>
</evidence>
<dbReference type="PANTHER" id="PTHR48014:SF21">
    <property type="entry name" value="SERINE_THREONINE-PROTEIN KINASE FRAY2"/>
    <property type="match status" value="1"/>
</dbReference>
<dbReference type="AlphaFoldDB" id="A0AAW1QZ59"/>
<evidence type="ECO:0000256" key="3">
    <source>
        <dbReference type="SAM" id="MobiDB-lite"/>
    </source>
</evidence>
<dbReference type="SUPFAM" id="SSF56112">
    <property type="entry name" value="Protein kinase-like (PK-like)"/>
    <property type="match status" value="1"/>
</dbReference>
<dbReference type="SMART" id="SM00220">
    <property type="entry name" value="S_TKc"/>
    <property type="match status" value="1"/>
</dbReference>
<gene>
    <name evidence="5" type="ORF">WJX81_001981</name>
</gene>
<organism evidence="5 6">
    <name type="scientific">Elliptochloris bilobata</name>
    <dbReference type="NCBI Taxonomy" id="381761"/>
    <lineage>
        <taxon>Eukaryota</taxon>
        <taxon>Viridiplantae</taxon>
        <taxon>Chlorophyta</taxon>
        <taxon>core chlorophytes</taxon>
        <taxon>Trebouxiophyceae</taxon>
        <taxon>Trebouxiophyceae incertae sedis</taxon>
        <taxon>Elliptochloris clade</taxon>
        <taxon>Elliptochloris</taxon>
    </lineage>
</organism>
<name>A0AAW1QZ59_9CHLO</name>
<keyword evidence="6" id="KW-1185">Reference proteome</keyword>
<dbReference type="InterPro" id="IPR047173">
    <property type="entry name" value="STRAD_A/B-like"/>
</dbReference>
<reference evidence="5 6" key="1">
    <citation type="journal article" date="2024" name="Nat. Commun.">
        <title>Phylogenomics reveals the evolutionary origins of lichenization in chlorophyte algae.</title>
        <authorList>
            <person name="Puginier C."/>
            <person name="Libourel C."/>
            <person name="Otte J."/>
            <person name="Skaloud P."/>
            <person name="Haon M."/>
            <person name="Grisel S."/>
            <person name="Petersen M."/>
            <person name="Berrin J.G."/>
            <person name="Delaux P.M."/>
            <person name="Dal Grande F."/>
            <person name="Keller J."/>
        </authorList>
    </citation>
    <scope>NUCLEOTIDE SEQUENCE [LARGE SCALE GENOMIC DNA]</scope>
    <source>
        <strain evidence="5 6">SAG 245.80</strain>
    </source>
</reference>
<comment type="similarity">
    <text evidence="1">Belongs to the protein kinase superfamily. STE Ser/Thr protein kinase family. STE20 subfamily.</text>
</comment>
<dbReference type="Gene3D" id="1.10.510.10">
    <property type="entry name" value="Transferase(Phosphotransferase) domain 1"/>
    <property type="match status" value="1"/>
</dbReference>
<feature type="compositionally biased region" description="Gly residues" evidence="3">
    <location>
        <begin position="458"/>
        <end position="469"/>
    </location>
</feature>
<dbReference type="Gene3D" id="3.30.200.20">
    <property type="entry name" value="Phosphorylase Kinase, domain 1"/>
    <property type="match status" value="1"/>
</dbReference>
<feature type="region of interest" description="Disordered" evidence="3">
    <location>
        <begin position="398"/>
        <end position="478"/>
    </location>
</feature>
<comment type="caution">
    <text evidence="5">The sequence shown here is derived from an EMBL/GenBank/DDBJ whole genome shotgun (WGS) entry which is preliminary data.</text>
</comment>
<dbReference type="GO" id="GO:0005524">
    <property type="term" value="F:ATP binding"/>
    <property type="evidence" value="ECO:0007669"/>
    <property type="project" value="InterPro"/>
</dbReference>
<dbReference type="PANTHER" id="PTHR48014">
    <property type="entry name" value="SERINE/THREONINE-PROTEIN KINASE FRAY2"/>
    <property type="match status" value="1"/>
</dbReference>
<feature type="compositionally biased region" description="Low complexity" evidence="3">
    <location>
        <begin position="543"/>
        <end position="558"/>
    </location>
</feature>
<sequence length="711" mass="75091">MPAGGLVKRDSSYSRSAGNLAGMVTPLNFPTNADDYELTEECGRGVSATVWRACCLSLDREVAVKLLDLENVNCSLEEIIREAQTMRQQAHPNVLPLYCSFVHQHNLWMVMPYVSGGSVLNIMKYAYPEGLEEPVIATILKEVLKGLDYVHRQGNIHRDVKAGNILVVDNGQVMLADFGVAATMERGGSWGGQNLARNTFVGTPCWMAPEVMEQTTGYNSLADIWSFGITILELAHGHAPFARFPPMKVLLMTIQNPPPTLDSASDSTKKHFSKAMRDIVAKCLMKDPSRRPTAAQLLEHKFFKTAHDPAYLVKHLLAGLPDVTTRVQQMKQSRTTSGSNTAADKWLEMEASKEAYVKGVSSWDFDVAELKAAAEREEPSLVPVAEATGLQLGDAGPNGLLEAAGKPGLQVDMPANPGAGGGGLLSPGARPPLPSPAPGVPHRAASPGPGAPAAAGGLVRGGPGGGSGNLGAPPRVPAAGAANVPVKAGHKKQGRFEVYEEGNAPPPLSPVVGNGAALMEAAMKPATPDAAGPRTTTSLDGGASEPGSRAPSESAEAGAAEKSKEAKRKGRFQIVEDDFGGAPARVGRSASTTNVGGDARPGSSAGALEGGRPSASAAALLPALKEVASGLGAQYDLMKELVHAVQDTERGRHASLSTLLEEVRERVSARVPRDELERARAETGALRDENTRLKERLRVMEEELSRLHRVL</sequence>
<dbReference type="GO" id="GO:0043539">
    <property type="term" value="F:protein serine/threonine kinase activator activity"/>
    <property type="evidence" value="ECO:0007669"/>
    <property type="project" value="InterPro"/>
</dbReference>
<keyword evidence="2" id="KW-0175">Coiled coil</keyword>